<keyword evidence="1" id="KW-0812">Transmembrane</keyword>
<reference evidence="2 3" key="1">
    <citation type="submission" date="2019-11" db="EMBL/GenBank/DDBJ databases">
        <title>Nocardia sp. nov. CT2-14 isolated from soil.</title>
        <authorList>
            <person name="Kanchanasin P."/>
            <person name="Tanasupawat S."/>
            <person name="Yuki M."/>
            <person name="Kudo T."/>
        </authorList>
    </citation>
    <scope>NUCLEOTIDE SEQUENCE [LARGE SCALE GENOMIC DNA]</scope>
    <source>
        <strain evidence="2 3">CT2-14</strain>
    </source>
</reference>
<dbReference type="RefSeq" id="WP_154786482.1">
    <property type="nucleotide sequence ID" value="NZ_WMBB01000002.1"/>
</dbReference>
<keyword evidence="1" id="KW-0472">Membrane</keyword>
<dbReference type="EMBL" id="WMBB01000002">
    <property type="protein sequence ID" value="MTE11953.1"/>
    <property type="molecule type" value="Genomic_DNA"/>
</dbReference>
<evidence type="ECO:0000256" key="1">
    <source>
        <dbReference type="SAM" id="Phobius"/>
    </source>
</evidence>
<proteinExistence type="predicted"/>
<feature type="transmembrane region" description="Helical" evidence="1">
    <location>
        <begin position="168"/>
        <end position="189"/>
    </location>
</feature>
<gene>
    <name evidence="2" type="ORF">GLP40_04015</name>
</gene>
<dbReference type="Pfam" id="PF01944">
    <property type="entry name" value="SpoIIM"/>
    <property type="match status" value="1"/>
</dbReference>
<organism evidence="2 3">
    <name type="scientific">Nocardia aurantiaca</name>
    <dbReference type="NCBI Taxonomy" id="2675850"/>
    <lineage>
        <taxon>Bacteria</taxon>
        <taxon>Bacillati</taxon>
        <taxon>Actinomycetota</taxon>
        <taxon>Actinomycetes</taxon>
        <taxon>Mycobacteriales</taxon>
        <taxon>Nocardiaceae</taxon>
        <taxon>Nocardia</taxon>
    </lineage>
</organism>
<dbReference type="PANTHER" id="PTHR35337:SF1">
    <property type="entry name" value="SLR1478 PROTEIN"/>
    <property type="match status" value="1"/>
</dbReference>
<feature type="transmembrane region" description="Helical" evidence="1">
    <location>
        <begin position="261"/>
        <end position="281"/>
    </location>
</feature>
<keyword evidence="3" id="KW-1185">Reference proteome</keyword>
<evidence type="ECO:0000313" key="3">
    <source>
        <dbReference type="Proteomes" id="UP000432464"/>
    </source>
</evidence>
<accession>A0A6I3KMW5</accession>
<dbReference type="AlphaFoldDB" id="A0A6I3KMW5"/>
<feature type="transmembrane region" description="Helical" evidence="1">
    <location>
        <begin position="287"/>
        <end position="306"/>
    </location>
</feature>
<dbReference type="Proteomes" id="UP000432464">
    <property type="component" value="Unassembled WGS sequence"/>
</dbReference>
<dbReference type="PANTHER" id="PTHR35337">
    <property type="entry name" value="SLR1478 PROTEIN"/>
    <property type="match status" value="1"/>
</dbReference>
<comment type="caution">
    <text evidence="2">The sequence shown here is derived from an EMBL/GenBank/DDBJ whole genome shotgun (WGS) entry which is preliminary data.</text>
</comment>
<sequence length="350" mass="38137">MDLDAYTFVHRPSWERLDQLASRGKRLTGAEADELVRLYRLASQQLARIQTREADPELIAGLSAVLTRARGRILSARIDTPREIGYFFTHRFPAAVYRAWPWWLSVATVFLLGSAALAAWVANSEAARRHLGLDTNTDALTRPGGEFETYYYEHSHDAFAAKVWTNNAWVSAMALFLGVLILPAVYLLFMNALNLGISAGLMAGAGRLGPFFGWILPHGMLELTAIFVAGGAGLKLGWTLIDPGRESRPQALERQGRATAVIALGLVGVLLVSGFLEGFVTPSGLGTLVRVGLGALAELGFLAYVFGRGRTVVREQERLIAEREWGDRSEHITGYSIEKGPEAVVGVATS</sequence>
<feature type="transmembrane region" description="Helical" evidence="1">
    <location>
        <begin position="100"/>
        <end position="122"/>
    </location>
</feature>
<dbReference type="InterPro" id="IPR002798">
    <property type="entry name" value="SpoIIM-like"/>
</dbReference>
<protein>
    <submittedName>
        <fullName evidence="2">Stage II sporulation protein M</fullName>
    </submittedName>
</protein>
<keyword evidence="1" id="KW-1133">Transmembrane helix</keyword>
<evidence type="ECO:0000313" key="2">
    <source>
        <dbReference type="EMBL" id="MTE11953.1"/>
    </source>
</evidence>
<name>A0A6I3KMW5_9NOCA</name>